<evidence type="ECO:0000313" key="3">
    <source>
        <dbReference type="EMBL" id="GAA4487369.1"/>
    </source>
</evidence>
<protein>
    <recommendedName>
        <fullName evidence="5">Lipoprotein</fullName>
    </recommendedName>
</protein>
<evidence type="ECO:0008006" key="5">
    <source>
        <dbReference type="Google" id="ProtNLM"/>
    </source>
</evidence>
<reference evidence="4" key="1">
    <citation type="journal article" date="2019" name="Int. J. Syst. Evol. Microbiol.">
        <title>The Global Catalogue of Microorganisms (GCM) 10K type strain sequencing project: providing services to taxonomists for standard genome sequencing and annotation.</title>
        <authorList>
            <consortium name="The Broad Institute Genomics Platform"/>
            <consortium name="The Broad Institute Genome Sequencing Center for Infectious Disease"/>
            <person name="Wu L."/>
            <person name="Ma J."/>
        </authorList>
    </citation>
    <scope>NUCLEOTIDE SEQUENCE [LARGE SCALE GENOMIC DNA]</scope>
    <source>
        <strain evidence="4">JCM 32206</strain>
    </source>
</reference>
<keyword evidence="2" id="KW-0732">Signal</keyword>
<feature type="region of interest" description="Disordered" evidence="1">
    <location>
        <begin position="23"/>
        <end position="55"/>
    </location>
</feature>
<dbReference type="RefSeq" id="WP_345350786.1">
    <property type="nucleotide sequence ID" value="NZ_BAABFB010000068.1"/>
</dbReference>
<name>A0ABP8PKA4_9NOCA</name>
<dbReference type="PROSITE" id="PS51257">
    <property type="entry name" value="PROKAR_LIPOPROTEIN"/>
    <property type="match status" value="1"/>
</dbReference>
<feature type="chain" id="PRO_5045870631" description="Lipoprotein" evidence="2">
    <location>
        <begin position="20"/>
        <end position="155"/>
    </location>
</feature>
<sequence length="155" mass="16331">MTRTLLLPAFAVVAVVASACSSIESGTPTPVADSRSATAARTSTPEPSAAPTGLALRAQVCAETKDALDLMRDFAEEFGETYDSTEAAEEILELMRTDPEEIEGWVSELNASLGELGVETADAGIGADEPTWRDLTPDQQRQVERAVRDAGAGDC</sequence>
<feature type="signal peptide" evidence="2">
    <location>
        <begin position="1"/>
        <end position="19"/>
    </location>
</feature>
<feature type="compositionally biased region" description="Low complexity" evidence="1">
    <location>
        <begin position="34"/>
        <end position="52"/>
    </location>
</feature>
<organism evidence="3 4">
    <name type="scientific">Rhodococcus olei</name>
    <dbReference type="NCBI Taxonomy" id="2161675"/>
    <lineage>
        <taxon>Bacteria</taxon>
        <taxon>Bacillati</taxon>
        <taxon>Actinomycetota</taxon>
        <taxon>Actinomycetes</taxon>
        <taxon>Mycobacteriales</taxon>
        <taxon>Nocardiaceae</taxon>
        <taxon>Rhodococcus</taxon>
    </lineage>
</organism>
<gene>
    <name evidence="3" type="ORF">GCM10023094_45590</name>
</gene>
<proteinExistence type="predicted"/>
<keyword evidence="4" id="KW-1185">Reference proteome</keyword>
<accession>A0ABP8PKA4</accession>
<dbReference type="EMBL" id="BAABFB010000068">
    <property type="protein sequence ID" value="GAA4487369.1"/>
    <property type="molecule type" value="Genomic_DNA"/>
</dbReference>
<evidence type="ECO:0000256" key="1">
    <source>
        <dbReference type="SAM" id="MobiDB-lite"/>
    </source>
</evidence>
<comment type="caution">
    <text evidence="3">The sequence shown here is derived from an EMBL/GenBank/DDBJ whole genome shotgun (WGS) entry which is preliminary data.</text>
</comment>
<dbReference type="Proteomes" id="UP001501183">
    <property type="component" value="Unassembled WGS sequence"/>
</dbReference>
<evidence type="ECO:0000256" key="2">
    <source>
        <dbReference type="SAM" id="SignalP"/>
    </source>
</evidence>
<evidence type="ECO:0000313" key="4">
    <source>
        <dbReference type="Proteomes" id="UP001501183"/>
    </source>
</evidence>